<evidence type="ECO:0000313" key="12">
    <source>
        <dbReference type="Proteomes" id="UP000000599"/>
    </source>
</evidence>
<dbReference type="Gene3D" id="2.30.30.40">
    <property type="entry name" value="SH3 Domains"/>
    <property type="match status" value="1"/>
</dbReference>
<evidence type="ECO:0000313" key="11">
    <source>
        <dbReference type="EMBL" id="CAG88029.2"/>
    </source>
</evidence>
<evidence type="ECO:0000256" key="6">
    <source>
        <dbReference type="PROSITE-ProRule" id="PRU00192"/>
    </source>
</evidence>
<evidence type="ECO:0000259" key="10">
    <source>
        <dbReference type="PROSITE" id="PS51741"/>
    </source>
</evidence>
<evidence type="ECO:0000256" key="1">
    <source>
        <dbReference type="ARBA" id="ARBA00004245"/>
    </source>
</evidence>
<organism evidence="11 12">
    <name type="scientific">Debaryomyces hansenii (strain ATCC 36239 / CBS 767 / BCRC 21394 / JCM 1990 / NBRC 0083 / IGC 2968)</name>
    <name type="common">Yeast</name>
    <name type="synonym">Torulaspora hansenii</name>
    <dbReference type="NCBI Taxonomy" id="284592"/>
    <lineage>
        <taxon>Eukaryota</taxon>
        <taxon>Fungi</taxon>
        <taxon>Dikarya</taxon>
        <taxon>Ascomycota</taxon>
        <taxon>Saccharomycotina</taxon>
        <taxon>Pichiomycetes</taxon>
        <taxon>Debaryomycetaceae</taxon>
        <taxon>Debaryomyces</taxon>
    </lineage>
</organism>
<keyword evidence="4" id="KW-0597">Phosphoprotein</keyword>
<evidence type="ECO:0000256" key="7">
    <source>
        <dbReference type="PROSITE-ProRule" id="PRU01077"/>
    </source>
</evidence>
<feature type="domain" description="F-BAR" evidence="10">
    <location>
        <begin position="12"/>
        <end position="266"/>
    </location>
</feature>
<dbReference type="InParanoid" id="Q6BPT0"/>
<feature type="compositionally biased region" description="Polar residues" evidence="8">
    <location>
        <begin position="555"/>
        <end position="566"/>
    </location>
</feature>
<accession>Q6BPT0</accession>
<evidence type="ECO:0000256" key="8">
    <source>
        <dbReference type="SAM" id="MobiDB-lite"/>
    </source>
</evidence>
<keyword evidence="7" id="KW-0175">Coiled coil</keyword>
<dbReference type="SMART" id="SM00326">
    <property type="entry name" value="SH3"/>
    <property type="match status" value="1"/>
</dbReference>
<evidence type="ECO:0000259" key="9">
    <source>
        <dbReference type="PROSITE" id="PS50002"/>
    </source>
</evidence>
<dbReference type="GO" id="GO:0009898">
    <property type="term" value="C:cytoplasmic side of plasma membrane"/>
    <property type="evidence" value="ECO:0007669"/>
    <property type="project" value="TreeGrafter"/>
</dbReference>
<feature type="region of interest" description="Disordered" evidence="8">
    <location>
        <begin position="551"/>
        <end position="596"/>
    </location>
</feature>
<feature type="compositionally biased region" description="Basic and acidic residues" evidence="8">
    <location>
        <begin position="392"/>
        <end position="406"/>
    </location>
</feature>
<dbReference type="InterPro" id="IPR027267">
    <property type="entry name" value="AH/BAR_dom_sf"/>
</dbReference>
<dbReference type="STRING" id="284592.Q6BPT0"/>
<evidence type="ECO:0000256" key="3">
    <source>
        <dbReference type="ARBA" id="ARBA00022490"/>
    </source>
</evidence>
<dbReference type="GO" id="GO:0005543">
    <property type="term" value="F:phospholipid binding"/>
    <property type="evidence" value="ECO:0007669"/>
    <property type="project" value="TreeGrafter"/>
</dbReference>
<keyword evidence="12" id="KW-1185">Reference proteome</keyword>
<dbReference type="InterPro" id="IPR031160">
    <property type="entry name" value="F_BAR_dom"/>
</dbReference>
<dbReference type="Gene3D" id="1.20.1270.60">
    <property type="entry name" value="Arfaptin homology (AH) domain/BAR domain"/>
    <property type="match status" value="1"/>
</dbReference>
<evidence type="ECO:0000256" key="4">
    <source>
        <dbReference type="ARBA" id="ARBA00022553"/>
    </source>
</evidence>
<gene>
    <name evidence="11" type="ordered locus">DEHA2E11088g</name>
</gene>
<feature type="region of interest" description="Disordered" evidence="8">
    <location>
        <begin position="501"/>
        <end position="537"/>
    </location>
</feature>
<sequence>MTRIDRIRSENTTFVNNFWGRRDSGFKVIQTKIKHALTTLEELLDFYRERIQIEKDYNKKLEKLNGKILLGSHETGSLKKSLDKLSLENKHMVKDNSKFIKSLSQTNYDKLNHFYAIYYKKVSKIESHMQKIINKQNDLFKTLEMNKNKYQEECSQIKSFRLLVQTTWGKELEKNEAKLNKITSSNINTKKHYQIAVTNFTDLNEIFVRDWSIALKDFYQLEVERIQICKVNCFTFCNNIATLCVDNDQSVDLARSVFALVSPPQDLQDFGDTYGTGDKIYKSPEFVDFMDGYGDEQRDSEFTRAEFENPDSDRLSRSYSSYSQGTQQSLPTRETVAKTPLPLVKESLEKASLPPPPTNNIPISAPNGFLGSPSRKPPAGFDRSSSVYSTQDKNDVFSVGEKETSHKFSNSNGSSNYSNPTNYTGSNYSGSSNNERNWASPRRKEKQLSQFQEQINLKSKELPSFPNNSHDTNETAQNVPIMKDFSIDFIAKALEDLNSGGDGDINQYRRSVRGTGNPEEPRAKTAPSTPFGKLKTHSDFVDDRDEVATRHDSIMFSSPTRNQNSAELDGSPIKRGRRQRPKSMLDPLSNDRLSDYPIGDHMDHSVDTCIIKKPTEQFQTPHRKHQRSLSKSPTKSYTNLNAMIQQSSNPILTPIGNTPYLSKAKAMYTYKPQDHGELYFKKGWFMYIIHKQEDNWFVCELAQNCKDRAGMIGLVPGNYLHEEQDLF</sequence>
<dbReference type="HOGENOM" id="CLU_380874_0_0_1"/>
<keyword evidence="2 6" id="KW-0728">SH3 domain</keyword>
<feature type="compositionally biased region" description="Basic and acidic residues" evidence="8">
    <location>
        <begin position="302"/>
        <end position="316"/>
    </location>
</feature>
<keyword evidence="5" id="KW-0206">Cytoskeleton</keyword>
<feature type="region of interest" description="Disordered" evidence="8">
    <location>
        <begin position="302"/>
        <end position="337"/>
    </location>
</feature>
<keyword evidence="3" id="KW-0963">Cytoplasm</keyword>
<protein>
    <submittedName>
        <fullName evidence="11">DEHA2E11088p</fullName>
    </submittedName>
</protein>
<dbReference type="eggNOG" id="KOG2398">
    <property type="taxonomic scope" value="Eukaryota"/>
</dbReference>
<dbReference type="SMART" id="SM00055">
    <property type="entry name" value="FCH"/>
    <property type="match status" value="1"/>
</dbReference>
<feature type="region of interest" description="Disordered" evidence="8">
    <location>
        <begin position="349"/>
        <end position="450"/>
    </location>
</feature>
<dbReference type="PANTHER" id="PTHR23065">
    <property type="entry name" value="PROLINE-SERINE-THREONINE PHOSPHATASE INTERACTING PROTEIN 1"/>
    <property type="match status" value="1"/>
</dbReference>
<evidence type="ECO:0000256" key="5">
    <source>
        <dbReference type="ARBA" id="ARBA00023212"/>
    </source>
</evidence>
<dbReference type="KEGG" id="dha:DEHA2E11088g"/>
<name>Q6BPT0_DEBHA</name>
<dbReference type="InterPro" id="IPR001060">
    <property type="entry name" value="FCH_dom"/>
</dbReference>
<dbReference type="InterPro" id="IPR036028">
    <property type="entry name" value="SH3-like_dom_sf"/>
</dbReference>
<comment type="subcellular location">
    <subcellularLocation>
        <location evidence="1">Cytoplasm</location>
        <location evidence="1">Cytoskeleton</location>
    </subcellularLocation>
</comment>
<dbReference type="OrthoDB" id="27823at2759"/>
<dbReference type="Proteomes" id="UP000000599">
    <property type="component" value="Chromosome E"/>
</dbReference>
<dbReference type="PROSITE" id="PS51741">
    <property type="entry name" value="F_BAR"/>
    <property type="match status" value="1"/>
</dbReference>
<dbReference type="Pfam" id="PF00018">
    <property type="entry name" value="SH3_1"/>
    <property type="match status" value="1"/>
</dbReference>
<dbReference type="GO" id="GO:0120104">
    <property type="term" value="C:mitotic actomyosin contractile ring, proximal layer"/>
    <property type="evidence" value="ECO:0007669"/>
    <property type="project" value="TreeGrafter"/>
</dbReference>
<evidence type="ECO:0000256" key="2">
    <source>
        <dbReference type="ARBA" id="ARBA00022443"/>
    </source>
</evidence>
<feature type="domain" description="SH3" evidence="9">
    <location>
        <begin position="659"/>
        <end position="725"/>
    </location>
</feature>
<dbReference type="GO" id="GO:0030036">
    <property type="term" value="P:actin cytoskeleton organization"/>
    <property type="evidence" value="ECO:0007669"/>
    <property type="project" value="UniProtKB-ARBA"/>
</dbReference>
<dbReference type="InterPro" id="IPR001452">
    <property type="entry name" value="SH3_domain"/>
</dbReference>
<dbReference type="VEuPathDB" id="FungiDB:DEHA2E11088g"/>
<dbReference type="FunCoup" id="Q6BPT0">
    <property type="interactions" value="68"/>
</dbReference>
<reference evidence="11 12" key="1">
    <citation type="journal article" date="2004" name="Nature">
        <title>Genome evolution in yeasts.</title>
        <authorList>
            <consortium name="Genolevures"/>
            <person name="Dujon B."/>
            <person name="Sherman D."/>
            <person name="Fischer G."/>
            <person name="Durrens P."/>
            <person name="Casaregola S."/>
            <person name="Lafontaine I."/>
            <person name="de Montigny J."/>
            <person name="Marck C."/>
            <person name="Neuveglise C."/>
            <person name="Talla E."/>
            <person name="Goffard N."/>
            <person name="Frangeul L."/>
            <person name="Aigle M."/>
            <person name="Anthouard V."/>
            <person name="Babour A."/>
            <person name="Barbe V."/>
            <person name="Barnay S."/>
            <person name="Blanchin S."/>
            <person name="Beckerich J.M."/>
            <person name="Beyne E."/>
            <person name="Bleykasten C."/>
            <person name="Boisrame A."/>
            <person name="Boyer J."/>
            <person name="Cattolico L."/>
            <person name="Confanioleri F."/>
            <person name="de Daruvar A."/>
            <person name="Despons L."/>
            <person name="Fabre E."/>
            <person name="Fairhead C."/>
            <person name="Ferry-Dumazet H."/>
            <person name="Groppi A."/>
            <person name="Hantraye F."/>
            <person name="Hennequin C."/>
            <person name="Jauniaux N."/>
            <person name="Joyet P."/>
            <person name="Kachouri R."/>
            <person name="Kerrest A."/>
            <person name="Koszul R."/>
            <person name="Lemaire M."/>
            <person name="Lesur I."/>
            <person name="Ma L."/>
            <person name="Muller H."/>
            <person name="Nicaud J.M."/>
            <person name="Nikolski M."/>
            <person name="Oztas S."/>
            <person name="Ozier-Kalogeropoulos O."/>
            <person name="Pellenz S."/>
            <person name="Potier S."/>
            <person name="Richard G.F."/>
            <person name="Straub M.L."/>
            <person name="Suleau A."/>
            <person name="Swennene D."/>
            <person name="Tekaia F."/>
            <person name="Wesolowski-Louvel M."/>
            <person name="Westhof E."/>
            <person name="Wirth B."/>
            <person name="Zeniou-Meyer M."/>
            <person name="Zivanovic I."/>
            <person name="Bolotin-Fukuhara M."/>
            <person name="Thierry A."/>
            <person name="Bouchier C."/>
            <person name="Caudron B."/>
            <person name="Scarpelli C."/>
            <person name="Gaillardin C."/>
            <person name="Weissenbach J."/>
            <person name="Wincker P."/>
            <person name="Souciet J.L."/>
        </authorList>
    </citation>
    <scope>NUCLEOTIDE SEQUENCE [LARGE SCALE GENOMIC DNA]</scope>
    <source>
        <strain evidence="12">ATCC 36239 / CBS 767 / BCRC 21394 / JCM 1990 / NBRC 0083 / IGC 2968</strain>
    </source>
</reference>
<dbReference type="RefSeq" id="XP_459790.2">
    <property type="nucleotide sequence ID" value="XM_459790.1"/>
</dbReference>
<dbReference type="OMA" id="MHSPMMQ"/>
<dbReference type="AlphaFoldDB" id="Q6BPT0"/>
<dbReference type="PANTHER" id="PTHR23065:SF7">
    <property type="entry name" value="NOSTRIN, ISOFORM H"/>
    <property type="match status" value="1"/>
</dbReference>
<feature type="compositionally biased region" description="Low complexity" evidence="8">
    <location>
        <begin position="409"/>
        <end position="434"/>
    </location>
</feature>
<dbReference type="CDD" id="cd07651">
    <property type="entry name" value="F-BAR_PombeCdc15_like"/>
    <property type="match status" value="1"/>
</dbReference>
<dbReference type="GeneID" id="2901926"/>
<dbReference type="EMBL" id="CR382137">
    <property type="protein sequence ID" value="CAG88029.2"/>
    <property type="molecule type" value="Genomic_DNA"/>
</dbReference>
<dbReference type="SUPFAM" id="SSF50044">
    <property type="entry name" value="SH3-domain"/>
    <property type="match status" value="1"/>
</dbReference>
<dbReference type="SUPFAM" id="SSF103657">
    <property type="entry name" value="BAR/IMD domain-like"/>
    <property type="match status" value="1"/>
</dbReference>
<dbReference type="PROSITE" id="PS50002">
    <property type="entry name" value="SH3"/>
    <property type="match status" value="1"/>
</dbReference>
<proteinExistence type="predicted"/>
<dbReference type="Pfam" id="PF00611">
    <property type="entry name" value="FCH"/>
    <property type="match status" value="1"/>
</dbReference>